<proteinExistence type="predicted"/>
<dbReference type="InterPro" id="IPR010181">
    <property type="entry name" value="CGCAxxGCC_motif"/>
</dbReference>
<dbReference type="Pfam" id="PF09719">
    <property type="entry name" value="C_GCAxxG_C_C"/>
    <property type="match status" value="1"/>
</dbReference>
<dbReference type="Proteomes" id="UP000824112">
    <property type="component" value="Unassembled WGS sequence"/>
</dbReference>
<dbReference type="AlphaFoldDB" id="A0A9D1SDD3"/>
<protein>
    <submittedName>
        <fullName evidence="1">C_GCAxxG_C_C family protein</fullName>
    </submittedName>
</protein>
<name>A0A9D1SDD3_9BACT</name>
<sequence>MDFDIEKRVEKAEQLFRSGHNCCQSVFMAYSDLFQIDNTLAATISAPLGGGMGRLREVCGTVSGMALLAGLQYPAPEAAVTPETKAAKTRLYTVVQELAEKFRKENGAIVCRDLLGLTKQKDDPTPSDRTEAYYKRRPCVEYVKIAARIVGEKLQEENQQ</sequence>
<reference evidence="1" key="2">
    <citation type="journal article" date="2021" name="PeerJ">
        <title>Extensive microbial diversity within the chicken gut microbiome revealed by metagenomics and culture.</title>
        <authorList>
            <person name="Gilroy R."/>
            <person name="Ravi A."/>
            <person name="Getino M."/>
            <person name="Pursley I."/>
            <person name="Horton D.L."/>
            <person name="Alikhan N.F."/>
            <person name="Baker D."/>
            <person name="Gharbi K."/>
            <person name="Hall N."/>
            <person name="Watson M."/>
            <person name="Adriaenssens E.M."/>
            <person name="Foster-Nyarko E."/>
            <person name="Jarju S."/>
            <person name="Secka A."/>
            <person name="Antonio M."/>
            <person name="Oren A."/>
            <person name="Chaudhuri R.R."/>
            <person name="La Ragione R."/>
            <person name="Hildebrand F."/>
            <person name="Pallen M.J."/>
        </authorList>
    </citation>
    <scope>NUCLEOTIDE SEQUENCE</scope>
    <source>
        <strain evidence="1">CHK158-818</strain>
    </source>
</reference>
<evidence type="ECO:0000313" key="2">
    <source>
        <dbReference type="Proteomes" id="UP000824112"/>
    </source>
</evidence>
<comment type="caution">
    <text evidence="1">The sequence shown here is derived from an EMBL/GenBank/DDBJ whole genome shotgun (WGS) entry which is preliminary data.</text>
</comment>
<dbReference type="EMBL" id="DVNA01000212">
    <property type="protein sequence ID" value="HIU55985.1"/>
    <property type="molecule type" value="Genomic_DNA"/>
</dbReference>
<reference evidence="1" key="1">
    <citation type="submission" date="2020-10" db="EMBL/GenBank/DDBJ databases">
        <authorList>
            <person name="Gilroy R."/>
        </authorList>
    </citation>
    <scope>NUCLEOTIDE SEQUENCE</scope>
    <source>
        <strain evidence="1">CHK158-818</strain>
    </source>
</reference>
<gene>
    <name evidence="1" type="ORF">IAB03_09305</name>
</gene>
<organism evidence="1 2">
    <name type="scientific">Candidatus Gallibacteroides avistercoris</name>
    <dbReference type="NCBI Taxonomy" id="2840833"/>
    <lineage>
        <taxon>Bacteria</taxon>
        <taxon>Pseudomonadati</taxon>
        <taxon>Bacteroidota</taxon>
        <taxon>Bacteroidia</taxon>
        <taxon>Bacteroidales</taxon>
        <taxon>Bacteroidaceae</taxon>
        <taxon>Bacteroidaceae incertae sedis</taxon>
        <taxon>Candidatus Gallibacteroides</taxon>
    </lineage>
</organism>
<accession>A0A9D1SDD3</accession>
<dbReference type="NCBIfam" id="TIGR01909">
    <property type="entry name" value="C_GCAxxG_C_C"/>
    <property type="match status" value="1"/>
</dbReference>
<evidence type="ECO:0000313" key="1">
    <source>
        <dbReference type="EMBL" id="HIU55985.1"/>
    </source>
</evidence>